<protein>
    <submittedName>
        <fullName evidence="1">Uncharacterized protein</fullName>
    </submittedName>
</protein>
<dbReference type="Proteomes" id="UP000027730">
    <property type="component" value="Unassembled WGS sequence"/>
</dbReference>
<dbReference type="EMBL" id="KL584702">
    <property type="protein sequence ID" value="KEQ78296.1"/>
    <property type="molecule type" value="Genomic_DNA"/>
</dbReference>
<reference evidence="1 2" key="1">
    <citation type="journal article" date="2014" name="BMC Genomics">
        <title>Genome sequencing of four Aureobasidium pullulans varieties: biotechnological potential, stress tolerance, and description of new species.</title>
        <authorList>
            <person name="Gostin Ar C."/>
            <person name="Ohm R.A."/>
            <person name="Kogej T."/>
            <person name="Sonjak S."/>
            <person name="Turk M."/>
            <person name="Zajc J."/>
            <person name="Zalar P."/>
            <person name="Grube M."/>
            <person name="Sun H."/>
            <person name="Han J."/>
            <person name="Sharma A."/>
            <person name="Chiniquy J."/>
            <person name="Ngan C.Y."/>
            <person name="Lipzen A."/>
            <person name="Barry K."/>
            <person name="Grigoriev I.V."/>
            <person name="Gunde-Cimerman N."/>
        </authorList>
    </citation>
    <scope>NUCLEOTIDE SEQUENCE [LARGE SCALE GENOMIC DNA]</scope>
    <source>
        <strain evidence="1 2">CBS 147.97</strain>
    </source>
</reference>
<proteinExistence type="predicted"/>
<name>A0A074XUI2_9PEZI</name>
<dbReference type="RefSeq" id="XP_013432172.1">
    <property type="nucleotide sequence ID" value="XM_013576718.1"/>
</dbReference>
<keyword evidence="2" id="KW-1185">Reference proteome</keyword>
<dbReference type="AlphaFoldDB" id="A0A074XUI2"/>
<dbReference type="GeneID" id="25412949"/>
<sequence>MVSFENIITQSMLAGAVMTGPAVLDDKSGTIKVPGQAIATVTSLICRMPGSREEDSEDDAHVQPHIKVEPFHQSDLLNFSKSALLTSPLPMFIPLLTGLSLASLGVCTSLVTAPDWYVDGWTTYPVVLLAAPLTTGSGVLSGLNHSCVETKDNTRVVEGSNCMSDAIYTLLYIAASENGPTSNATDIKNGTLAMERSPSAAKYPDLTLRSVLKGPDTMPSSTTSIYKSRSALFQHTSNGTHGTVRSIAYPDGGEPESQANHRYPRNIFSFGQGSKGLKLSYRTSCGFSRFTDNSLTSLRDLAYKFAQTSLTTMQSDKYALEIFDLHSRVIDHMLVTVIAEADGYGKDYEEFPFAPLLPLATEC</sequence>
<gene>
    <name evidence="1" type="ORF">M436DRAFT_60199</name>
</gene>
<accession>A0A074XUI2</accession>
<dbReference type="OrthoDB" id="10486291at2759"/>
<evidence type="ECO:0000313" key="1">
    <source>
        <dbReference type="EMBL" id="KEQ78296.1"/>
    </source>
</evidence>
<evidence type="ECO:0000313" key="2">
    <source>
        <dbReference type="Proteomes" id="UP000027730"/>
    </source>
</evidence>
<organism evidence="1 2">
    <name type="scientific">Aureobasidium namibiae CBS 147.97</name>
    <dbReference type="NCBI Taxonomy" id="1043004"/>
    <lineage>
        <taxon>Eukaryota</taxon>
        <taxon>Fungi</taxon>
        <taxon>Dikarya</taxon>
        <taxon>Ascomycota</taxon>
        <taxon>Pezizomycotina</taxon>
        <taxon>Dothideomycetes</taxon>
        <taxon>Dothideomycetidae</taxon>
        <taxon>Dothideales</taxon>
        <taxon>Saccotheciaceae</taxon>
        <taxon>Aureobasidium</taxon>
    </lineage>
</organism>
<dbReference type="HOGENOM" id="CLU_065175_0_0_1"/>